<keyword evidence="3" id="KW-1185">Reference proteome</keyword>
<proteinExistence type="predicted"/>
<accession>A0ABN8I123</accession>
<name>A0ABN8I123_9NEOP</name>
<evidence type="ECO:0000256" key="1">
    <source>
        <dbReference type="SAM" id="MobiDB-lite"/>
    </source>
</evidence>
<gene>
    <name evidence="2" type="ORF">IPOD504_LOCUS5253</name>
</gene>
<sequence>MKCKGNAKEGRGSARSGTPAQLAGLTRKQSCTRTAYESISAPAEAVSTLRYGRLESFAALFSSPPKHAVRKKCSRENRTPRAPPASFGGNLSRAVVSL</sequence>
<dbReference type="Proteomes" id="UP000837857">
    <property type="component" value="Chromosome 16"/>
</dbReference>
<evidence type="ECO:0000313" key="3">
    <source>
        <dbReference type="Proteomes" id="UP000837857"/>
    </source>
</evidence>
<protein>
    <submittedName>
        <fullName evidence="2">Uncharacterized protein</fullName>
    </submittedName>
</protein>
<evidence type="ECO:0000313" key="2">
    <source>
        <dbReference type="EMBL" id="CAH2045842.1"/>
    </source>
</evidence>
<reference evidence="2" key="1">
    <citation type="submission" date="2022-03" db="EMBL/GenBank/DDBJ databases">
        <authorList>
            <person name="Martin H S."/>
        </authorList>
    </citation>
    <scope>NUCLEOTIDE SEQUENCE</scope>
</reference>
<feature type="compositionally biased region" description="Basic and acidic residues" evidence="1">
    <location>
        <begin position="1"/>
        <end position="12"/>
    </location>
</feature>
<feature type="region of interest" description="Disordered" evidence="1">
    <location>
        <begin position="1"/>
        <end position="27"/>
    </location>
</feature>
<feature type="region of interest" description="Disordered" evidence="1">
    <location>
        <begin position="68"/>
        <end position="98"/>
    </location>
</feature>
<feature type="non-terminal residue" evidence="2">
    <location>
        <position position="1"/>
    </location>
</feature>
<dbReference type="EMBL" id="OW152828">
    <property type="protein sequence ID" value="CAH2045842.1"/>
    <property type="molecule type" value="Genomic_DNA"/>
</dbReference>
<organism evidence="2 3">
    <name type="scientific">Iphiclides podalirius</name>
    <name type="common">scarce swallowtail</name>
    <dbReference type="NCBI Taxonomy" id="110791"/>
    <lineage>
        <taxon>Eukaryota</taxon>
        <taxon>Metazoa</taxon>
        <taxon>Ecdysozoa</taxon>
        <taxon>Arthropoda</taxon>
        <taxon>Hexapoda</taxon>
        <taxon>Insecta</taxon>
        <taxon>Pterygota</taxon>
        <taxon>Neoptera</taxon>
        <taxon>Endopterygota</taxon>
        <taxon>Lepidoptera</taxon>
        <taxon>Glossata</taxon>
        <taxon>Ditrysia</taxon>
        <taxon>Papilionoidea</taxon>
        <taxon>Papilionidae</taxon>
        <taxon>Papilioninae</taxon>
        <taxon>Iphiclides</taxon>
    </lineage>
</organism>